<evidence type="ECO:0000259" key="4">
    <source>
        <dbReference type="PROSITE" id="PS50887"/>
    </source>
</evidence>
<dbReference type="SMART" id="SM00267">
    <property type="entry name" value="GGDEF"/>
    <property type="match status" value="1"/>
</dbReference>
<evidence type="ECO:0000256" key="1">
    <source>
        <dbReference type="SAM" id="Coils"/>
    </source>
</evidence>
<dbReference type="Proteomes" id="UP000199659">
    <property type="component" value="Unassembled WGS sequence"/>
</dbReference>
<dbReference type="PANTHER" id="PTHR44757:SF2">
    <property type="entry name" value="BIOFILM ARCHITECTURE MAINTENANCE PROTEIN MBAA"/>
    <property type="match status" value="1"/>
</dbReference>
<dbReference type="Pfam" id="PF00563">
    <property type="entry name" value="EAL"/>
    <property type="match status" value="1"/>
</dbReference>
<keyword evidence="2" id="KW-0472">Membrane</keyword>
<accession>A0A1I6INN6</accession>
<dbReference type="Gene3D" id="3.20.20.450">
    <property type="entry name" value="EAL domain"/>
    <property type="match status" value="1"/>
</dbReference>
<dbReference type="OrthoDB" id="9805474at2"/>
<name>A0A1I6INN6_9FIRM</name>
<dbReference type="Gene3D" id="3.30.70.270">
    <property type="match status" value="1"/>
</dbReference>
<dbReference type="SMART" id="SM00052">
    <property type="entry name" value="EAL"/>
    <property type="match status" value="1"/>
</dbReference>
<dbReference type="InterPro" id="IPR035919">
    <property type="entry name" value="EAL_sf"/>
</dbReference>
<dbReference type="AlphaFoldDB" id="A0A1I6INN6"/>
<dbReference type="InterPro" id="IPR052155">
    <property type="entry name" value="Biofilm_reg_signaling"/>
</dbReference>
<dbReference type="PANTHER" id="PTHR44757">
    <property type="entry name" value="DIGUANYLATE CYCLASE DGCP"/>
    <property type="match status" value="1"/>
</dbReference>
<dbReference type="InterPro" id="IPR029787">
    <property type="entry name" value="Nucleotide_cyclase"/>
</dbReference>
<dbReference type="PROSITE" id="PS50887">
    <property type="entry name" value="GGDEF"/>
    <property type="match status" value="1"/>
</dbReference>
<feature type="transmembrane region" description="Helical" evidence="2">
    <location>
        <begin position="32"/>
        <end position="53"/>
    </location>
</feature>
<feature type="transmembrane region" description="Helical" evidence="2">
    <location>
        <begin position="59"/>
        <end position="77"/>
    </location>
</feature>
<evidence type="ECO:0000313" key="5">
    <source>
        <dbReference type="EMBL" id="SFR68377.1"/>
    </source>
</evidence>
<dbReference type="InterPro" id="IPR000160">
    <property type="entry name" value="GGDEF_dom"/>
</dbReference>
<evidence type="ECO:0000313" key="6">
    <source>
        <dbReference type="Proteomes" id="UP000199659"/>
    </source>
</evidence>
<proteinExistence type="predicted"/>
<feature type="coiled-coil region" evidence="1">
    <location>
        <begin position="86"/>
        <end position="130"/>
    </location>
</feature>
<sequence length="579" mass="66441">MCYGRYVTIVLKMFIKLNYIFSISYRIENNILVIGGGFLLMKINIFALMLYQFDNKSGLLLTFIAIALVITIVFMLINMRRRIVAEADAFEAKRQLEDNYVKLEEAYEKVKHTQKELAQKYEELKRSEERNKKLAFTDYLTDLPNRVAFSEKLDHILATIRPSENIAIMYIDLDNFKNINDVLGHSYGDELLIDVTDRIRQVLDENDFFSRFGGDEFIILTQNFVDEGEYEQKIKKIQKVFSYPFVLSTREFFVTTSIGVAFAPKDGKTTQMLIKNVDAAMYVAKGMGKSTYCFYDEKINNSLMDKIELQSELRTAIENNEFDVYYQAQIDLEKDRIVGFEALVRWNHPTKGLITPAGFVQVAEETGLIVPIGQWVLLEACKQLKQWEEAGFTEINIAVNLSARQFKDADIVETVCEVIKETKIDPNKLELEITESIALENMSYSIAMIQKLKSIGVKFSLDDFGTGYSSMNYLKHLPVNNLKIDKSFLDTVMEDQNDQKIVSTIITLAQTLDLVVIAEGVESNEQAVFLKNVHCDKAQGYLYSKPIPQKDAGFLLEKLRERRNHANLTLEQALREAEA</sequence>
<dbReference type="CDD" id="cd01948">
    <property type="entry name" value="EAL"/>
    <property type="match status" value="1"/>
</dbReference>
<gene>
    <name evidence="5" type="ORF">SAMN05661086_00957</name>
</gene>
<dbReference type="SUPFAM" id="SSF141868">
    <property type="entry name" value="EAL domain-like"/>
    <property type="match status" value="1"/>
</dbReference>
<reference evidence="5 6" key="1">
    <citation type="submission" date="2016-10" db="EMBL/GenBank/DDBJ databases">
        <authorList>
            <person name="de Groot N.N."/>
        </authorList>
    </citation>
    <scope>NUCLEOTIDE SEQUENCE [LARGE SCALE GENOMIC DNA]</scope>
    <source>
        <strain evidence="5 6">743A</strain>
    </source>
</reference>
<evidence type="ECO:0000256" key="2">
    <source>
        <dbReference type="SAM" id="Phobius"/>
    </source>
</evidence>
<dbReference type="FunFam" id="3.20.20.450:FF:000001">
    <property type="entry name" value="Cyclic di-GMP phosphodiesterase yahA"/>
    <property type="match status" value="1"/>
</dbReference>
<feature type="domain" description="EAL" evidence="3">
    <location>
        <begin position="306"/>
        <end position="560"/>
    </location>
</feature>
<dbReference type="STRING" id="37658.SAMN05661086_00957"/>
<dbReference type="InterPro" id="IPR043128">
    <property type="entry name" value="Rev_trsase/Diguanyl_cyclase"/>
</dbReference>
<keyword evidence="2" id="KW-1133">Transmembrane helix</keyword>
<feature type="domain" description="GGDEF" evidence="4">
    <location>
        <begin position="164"/>
        <end position="297"/>
    </location>
</feature>
<dbReference type="EMBL" id="FOYZ01000003">
    <property type="protein sequence ID" value="SFR68377.1"/>
    <property type="molecule type" value="Genomic_DNA"/>
</dbReference>
<evidence type="ECO:0000259" key="3">
    <source>
        <dbReference type="PROSITE" id="PS50883"/>
    </source>
</evidence>
<dbReference type="Pfam" id="PF00990">
    <property type="entry name" value="GGDEF"/>
    <property type="match status" value="1"/>
</dbReference>
<keyword evidence="2" id="KW-0812">Transmembrane</keyword>
<dbReference type="PROSITE" id="PS50883">
    <property type="entry name" value="EAL"/>
    <property type="match status" value="1"/>
</dbReference>
<dbReference type="NCBIfam" id="TIGR00254">
    <property type="entry name" value="GGDEF"/>
    <property type="match status" value="1"/>
</dbReference>
<organism evidence="5 6">
    <name type="scientific">Anaeromicropila populeti</name>
    <dbReference type="NCBI Taxonomy" id="37658"/>
    <lineage>
        <taxon>Bacteria</taxon>
        <taxon>Bacillati</taxon>
        <taxon>Bacillota</taxon>
        <taxon>Clostridia</taxon>
        <taxon>Lachnospirales</taxon>
        <taxon>Lachnospiraceae</taxon>
        <taxon>Anaeromicropila</taxon>
    </lineage>
</organism>
<keyword evidence="6" id="KW-1185">Reference proteome</keyword>
<dbReference type="InterPro" id="IPR001633">
    <property type="entry name" value="EAL_dom"/>
</dbReference>
<dbReference type="CDD" id="cd01949">
    <property type="entry name" value="GGDEF"/>
    <property type="match status" value="1"/>
</dbReference>
<keyword evidence="1" id="KW-0175">Coiled coil</keyword>
<dbReference type="SUPFAM" id="SSF55073">
    <property type="entry name" value="Nucleotide cyclase"/>
    <property type="match status" value="1"/>
</dbReference>
<protein>
    <submittedName>
        <fullName evidence="5">Diguanylate cyclase (GGDEF) domain-containing protein</fullName>
    </submittedName>
</protein>